<dbReference type="EMBL" id="AFNU02000001">
    <property type="protein sequence ID" value="ERJ13716.1"/>
    <property type="molecule type" value="Genomic_DNA"/>
</dbReference>
<keyword evidence="1" id="KW-1133">Transmembrane helix</keyword>
<keyword evidence="3" id="KW-1185">Reference proteome</keyword>
<dbReference type="InParanoid" id="U2EGH6"/>
<accession>U2EGH6</accession>
<feature type="transmembrane region" description="Helical" evidence="1">
    <location>
        <begin position="67"/>
        <end position="89"/>
    </location>
</feature>
<feature type="transmembrane region" description="Helical" evidence="1">
    <location>
        <begin position="122"/>
        <end position="144"/>
    </location>
</feature>
<dbReference type="AlphaFoldDB" id="U2EGH6"/>
<keyword evidence="1" id="KW-0812">Transmembrane</keyword>
<evidence type="ECO:0000256" key="1">
    <source>
        <dbReference type="SAM" id="Phobius"/>
    </source>
</evidence>
<organism evidence="2 3">
    <name type="scientific">Haloplasma contractile SSD-17B</name>
    <dbReference type="NCBI Taxonomy" id="1033810"/>
    <lineage>
        <taxon>Bacteria</taxon>
        <taxon>Bacillati</taxon>
        <taxon>Mycoplasmatota</taxon>
        <taxon>Mollicutes</taxon>
        <taxon>Haloplasmatales</taxon>
        <taxon>Haloplasmataceae</taxon>
        <taxon>Haloplasma</taxon>
    </lineage>
</organism>
<reference evidence="2 3" key="2">
    <citation type="journal article" date="2013" name="PLoS ONE">
        <title>INDIGO - INtegrated Data Warehouse of MIcrobial GenOmes with Examples from the Red Sea Extremophiles.</title>
        <authorList>
            <person name="Alam I."/>
            <person name="Antunes A."/>
            <person name="Kamau A.A."/>
            <person name="Ba Alawi W."/>
            <person name="Kalkatawi M."/>
            <person name="Stingl U."/>
            <person name="Bajic V.B."/>
        </authorList>
    </citation>
    <scope>NUCLEOTIDE SEQUENCE [LARGE SCALE GENOMIC DNA]</scope>
    <source>
        <strain evidence="2 3">SSD-17B</strain>
    </source>
</reference>
<reference evidence="2 3" key="1">
    <citation type="journal article" date="2011" name="J. Bacteriol.">
        <title>Genome sequence of Haloplasma contractile, an unusual contractile bacterium from a deep-sea anoxic brine lake.</title>
        <authorList>
            <person name="Antunes A."/>
            <person name="Alam I."/>
            <person name="El Dorry H."/>
            <person name="Siam R."/>
            <person name="Robertson A."/>
            <person name="Bajic V.B."/>
            <person name="Stingl U."/>
        </authorList>
    </citation>
    <scope>NUCLEOTIDE SEQUENCE [LARGE SCALE GENOMIC DNA]</scope>
    <source>
        <strain evidence="2 3">SSD-17B</strain>
    </source>
</reference>
<feature type="transmembrane region" description="Helical" evidence="1">
    <location>
        <begin position="12"/>
        <end position="29"/>
    </location>
</feature>
<evidence type="ECO:0000313" key="3">
    <source>
        <dbReference type="Proteomes" id="UP000005707"/>
    </source>
</evidence>
<comment type="caution">
    <text evidence="2">The sequence shown here is derived from an EMBL/GenBank/DDBJ whole genome shotgun (WGS) entry which is preliminary data.</text>
</comment>
<evidence type="ECO:0000313" key="2">
    <source>
        <dbReference type="EMBL" id="ERJ13716.1"/>
    </source>
</evidence>
<dbReference type="Proteomes" id="UP000005707">
    <property type="component" value="Unassembled WGS sequence"/>
</dbReference>
<proteinExistence type="predicted"/>
<name>U2EGH6_9MOLU</name>
<sequence>MEAVIICRIRKVSFLTLTLFAIIVLYHTYLDVTGIINVPTGISVYMFSESQDTLVNQKNILIHAFEIYIFITFSKFIIMGALTFLCYYNREFINSIIMWLVGSFIVIIESCIRILSDRTEHVSLIFTLNFIGLMVGYLMMYLLIKIVYNLVTDVSLSKG</sequence>
<feature type="transmembrane region" description="Helical" evidence="1">
    <location>
        <begin position="96"/>
        <end position="116"/>
    </location>
</feature>
<protein>
    <submittedName>
        <fullName evidence="2">Uncharacterized protein</fullName>
    </submittedName>
</protein>
<gene>
    <name evidence="2" type="ORF">HLPCO_000382</name>
</gene>
<keyword evidence="1" id="KW-0472">Membrane</keyword>
<dbReference type="STRING" id="1033810.HLPCO_000382"/>